<proteinExistence type="predicted"/>
<accession>A0A1S3J5G1</accession>
<keyword evidence="2" id="KW-1185">Reference proteome</keyword>
<reference evidence="3" key="1">
    <citation type="submission" date="2025-08" db="UniProtKB">
        <authorList>
            <consortium name="RefSeq"/>
        </authorList>
    </citation>
    <scope>IDENTIFICATION</scope>
    <source>
        <tissue evidence="3">Gonads</tissue>
    </source>
</reference>
<name>A0A1S3J5G1_LINAN</name>
<dbReference type="InParanoid" id="A0A1S3J5G1"/>
<dbReference type="KEGG" id="lak:106170358"/>
<dbReference type="OrthoDB" id="6325534at2759"/>
<feature type="chain" id="PRO_5010204463" evidence="1">
    <location>
        <begin position="29"/>
        <end position="274"/>
    </location>
</feature>
<sequence length="274" mass="30921">MTTNSRTLRNPGSLELFLLFCILHVVRGTHESQWLDPLDSDQCKREEKERSDLDLTVYDHTFTFIADGVFLGFEQDLERFLKHNACAGRNDNQSVILEGRKATRFFTDYYGIDMSLVSDDDLLNGKVELADGKLLFYPFILNPEVKYRILSETSPCGSRHYEDALISDIGWAVEVLEPIKLNGAGYSGDAAAGNVINIGETMALAGPKCQSKNKIRIHYEAERPLRVVDGRFLIGKFRVHSDKHGDGLSYGFYDTDPETGKIAGREVLTFTRRK</sequence>
<dbReference type="Proteomes" id="UP000085678">
    <property type="component" value="Unplaced"/>
</dbReference>
<evidence type="ECO:0000313" key="3">
    <source>
        <dbReference type="RefSeq" id="XP_013405657.1"/>
    </source>
</evidence>
<dbReference type="GeneID" id="106170358"/>
<evidence type="ECO:0000256" key="1">
    <source>
        <dbReference type="SAM" id="SignalP"/>
    </source>
</evidence>
<feature type="signal peptide" evidence="1">
    <location>
        <begin position="1"/>
        <end position="28"/>
    </location>
</feature>
<gene>
    <name evidence="3" type="primary">LOC106170358</name>
</gene>
<evidence type="ECO:0000313" key="2">
    <source>
        <dbReference type="Proteomes" id="UP000085678"/>
    </source>
</evidence>
<keyword evidence="1" id="KW-0732">Signal</keyword>
<dbReference type="RefSeq" id="XP_013405657.1">
    <property type="nucleotide sequence ID" value="XM_013550203.1"/>
</dbReference>
<organism evidence="2 3">
    <name type="scientific">Lingula anatina</name>
    <name type="common">Brachiopod</name>
    <name type="synonym">Lingula unguis</name>
    <dbReference type="NCBI Taxonomy" id="7574"/>
    <lineage>
        <taxon>Eukaryota</taxon>
        <taxon>Metazoa</taxon>
        <taxon>Spiralia</taxon>
        <taxon>Lophotrochozoa</taxon>
        <taxon>Brachiopoda</taxon>
        <taxon>Linguliformea</taxon>
        <taxon>Lingulata</taxon>
        <taxon>Lingulida</taxon>
        <taxon>Linguloidea</taxon>
        <taxon>Lingulidae</taxon>
        <taxon>Lingula</taxon>
    </lineage>
</organism>
<dbReference type="AlphaFoldDB" id="A0A1S3J5G1"/>
<protein>
    <submittedName>
        <fullName evidence="3">Uncharacterized protein LOC106170358</fullName>
    </submittedName>
</protein>